<dbReference type="AlphaFoldDB" id="A0A0F9RNV4"/>
<evidence type="ECO:0000313" key="1">
    <source>
        <dbReference type="EMBL" id="KKN51507.1"/>
    </source>
</evidence>
<gene>
    <name evidence="1" type="ORF">LCGC14_0621990</name>
</gene>
<comment type="caution">
    <text evidence="1">The sequence shown here is derived from an EMBL/GenBank/DDBJ whole genome shotgun (WGS) entry which is preliminary data.</text>
</comment>
<name>A0A0F9RNV4_9ZZZZ</name>
<organism evidence="1">
    <name type="scientific">marine sediment metagenome</name>
    <dbReference type="NCBI Taxonomy" id="412755"/>
    <lineage>
        <taxon>unclassified sequences</taxon>
        <taxon>metagenomes</taxon>
        <taxon>ecological metagenomes</taxon>
    </lineage>
</organism>
<protein>
    <submittedName>
        <fullName evidence="1">Uncharacterized protein</fullName>
    </submittedName>
</protein>
<sequence>MCLDIVYKGKKKKDALAKLPESGYYWKLVVLRNNKYRPPIYSEYGSYNIGWNTTTPKSEFESYLLAYHLFCTKSGARSMKRWVPAFYGTKVIVRCKVRRKDIINIGLQGKHLTIVTKRIWIPKPRKKKSA</sequence>
<dbReference type="EMBL" id="LAZR01001061">
    <property type="protein sequence ID" value="KKN51507.1"/>
    <property type="molecule type" value="Genomic_DNA"/>
</dbReference>
<accession>A0A0F9RNV4</accession>
<proteinExistence type="predicted"/>
<reference evidence="1" key="1">
    <citation type="journal article" date="2015" name="Nature">
        <title>Complex archaea that bridge the gap between prokaryotes and eukaryotes.</title>
        <authorList>
            <person name="Spang A."/>
            <person name="Saw J.H."/>
            <person name="Jorgensen S.L."/>
            <person name="Zaremba-Niedzwiedzka K."/>
            <person name="Martijn J."/>
            <person name="Lind A.E."/>
            <person name="van Eijk R."/>
            <person name="Schleper C."/>
            <person name="Guy L."/>
            <person name="Ettema T.J."/>
        </authorList>
    </citation>
    <scope>NUCLEOTIDE SEQUENCE</scope>
</reference>